<evidence type="ECO:0000313" key="2">
    <source>
        <dbReference type="Proteomes" id="UP000252118"/>
    </source>
</evidence>
<proteinExistence type="predicted"/>
<reference evidence="1 2" key="1">
    <citation type="submission" date="2018-06" db="EMBL/GenBank/DDBJ databases">
        <title>Freshwater and sediment microbial communities from various areas in North America, analyzing microbe dynamics in response to fracking.</title>
        <authorList>
            <person name="Lamendella R."/>
        </authorList>
    </citation>
    <scope>NUCLEOTIDE SEQUENCE [LARGE SCALE GENOMIC DNA]</scope>
    <source>
        <strain evidence="1 2">97B</strain>
    </source>
</reference>
<accession>A0A366EFG3</accession>
<name>A0A366EFG3_9BACI</name>
<dbReference type="EMBL" id="QNRJ01000021">
    <property type="protein sequence ID" value="RBP01144.1"/>
    <property type="molecule type" value="Genomic_DNA"/>
</dbReference>
<dbReference type="AlphaFoldDB" id="A0A366EFG3"/>
<comment type="caution">
    <text evidence="1">The sequence shown here is derived from an EMBL/GenBank/DDBJ whole genome shotgun (WGS) entry which is preliminary data.</text>
</comment>
<gene>
    <name evidence="1" type="ORF">DET59_12152</name>
</gene>
<organism evidence="1 2">
    <name type="scientific">Rossellomorea aquimaris</name>
    <dbReference type="NCBI Taxonomy" id="189382"/>
    <lineage>
        <taxon>Bacteria</taxon>
        <taxon>Bacillati</taxon>
        <taxon>Bacillota</taxon>
        <taxon>Bacilli</taxon>
        <taxon>Bacillales</taxon>
        <taxon>Bacillaceae</taxon>
        <taxon>Rossellomorea</taxon>
    </lineage>
</organism>
<evidence type="ECO:0000313" key="1">
    <source>
        <dbReference type="EMBL" id="RBP01144.1"/>
    </source>
</evidence>
<dbReference type="Proteomes" id="UP000252118">
    <property type="component" value="Unassembled WGS sequence"/>
</dbReference>
<sequence length="37" mass="4304">MNIDDVLEDTVELGQEDINRPIYRIDIDKLLDLTSDI</sequence>
<protein>
    <submittedName>
        <fullName evidence="1">Uncharacterized protein</fullName>
    </submittedName>
</protein>